<dbReference type="Gene3D" id="2.10.109.10">
    <property type="entry name" value="Umud Fragment, subunit A"/>
    <property type="match status" value="1"/>
</dbReference>
<dbReference type="InterPro" id="IPR036286">
    <property type="entry name" value="LexA/Signal_pep-like_sf"/>
</dbReference>
<dbReference type="AlphaFoldDB" id="A0A074MCM4"/>
<comment type="caution">
    <text evidence="3">The sequence shown here is derived from an EMBL/GenBank/DDBJ whole genome shotgun (WGS) entry which is preliminary data.</text>
</comment>
<sequence>MARAKTGWPKTKRLSTKGKLLAVAALCGVVGAVSALDEWSQSHALMINATDSLPNWAFLVSGGGFPKRGDYVIFHPGYDPVTKKYFGDEPEAFAKIAFGIPGDIVSREGGDVMVNGERIASLKPLTKNGDPLTKGPVGAVPKGCVFAATPHKDGFDSRYSHIGFVCRDRLVGTGQPIL</sequence>
<dbReference type="RefSeq" id="WP_034959971.1">
    <property type="nucleotide sequence ID" value="NZ_JMIW01000003.1"/>
</dbReference>
<dbReference type="OrthoDB" id="7475540at2"/>
<proteinExistence type="predicted"/>
<reference evidence="3 4" key="1">
    <citation type="submission" date="2014-04" db="EMBL/GenBank/DDBJ databases">
        <title>A comprehensive comparison of genomes of Erythrobacter spp. strains.</title>
        <authorList>
            <person name="Zheng Q."/>
        </authorList>
    </citation>
    <scope>NUCLEOTIDE SEQUENCE [LARGE SCALE GENOMIC DNA]</scope>
    <source>
        <strain evidence="3 4">DSM 6997</strain>
    </source>
</reference>
<keyword evidence="1" id="KW-0732">Signal</keyword>
<feature type="domain" description="Peptidase S26" evidence="2">
    <location>
        <begin position="39"/>
        <end position="175"/>
    </location>
</feature>
<dbReference type="STRING" id="1044.EH31_10585"/>
<dbReference type="Proteomes" id="UP000027647">
    <property type="component" value="Unassembled WGS sequence"/>
</dbReference>
<evidence type="ECO:0000259" key="2">
    <source>
        <dbReference type="Pfam" id="PF10502"/>
    </source>
</evidence>
<organism evidence="3 4">
    <name type="scientific">Erythrobacter longus</name>
    <dbReference type="NCBI Taxonomy" id="1044"/>
    <lineage>
        <taxon>Bacteria</taxon>
        <taxon>Pseudomonadati</taxon>
        <taxon>Pseudomonadota</taxon>
        <taxon>Alphaproteobacteria</taxon>
        <taxon>Sphingomonadales</taxon>
        <taxon>Erythrobacteraceae</taxon>
        <taxon>Erythrobacter/Porphyrobacter group</taxon>
        <taxon>Erythrobacter</taxon>
    </lineage>
</organism>
<dbReference type="GO" id="GO:0006465">
    <property type="term" value="P:signal peptide processing"/>
    <property type="evidence" value="ECO:0007669"/>
    <property type="project" value="InterPro"/>
</dbReference>
<gene>
    <name evidence="3" type="ORF">EH31_10585</name>
</gene>
<evidence type="ECO:0000313" key="4">
    <source>
        <dbReference type="Proteomes" id="UP000027647"/>
    </source>
</evidence>
<dbReference type="Pfam" id="PF10502">
    <property type="entry name" value="Peptidase_S26"/>
    <property type="match status" value="1"/>
</dbReference>
<keyword evidence="4" id="KW-1185">Reference proteome</keyword>
<dbReference type="SUPFAM" id="SSF51306">
    <property type="entry name" value="LexA/Signal peptidase"/>
    <property type="match status" value="1"/>
</dbReference>
<dbReference type="GO" id="GO:0004252">
    <property type="term" value="F:serine-type endopeptidase activity"/>
    <property type="evidence" value="ECO:0007669"/>
    <property type="project" value="InterPro"/>
</dbReference>
<evidence type="ECO:0000313" key="3">
    <source>
        <dbReference type="EMBL" id="KEO90525.1"/>
    </source>
</evidence>
<accession>A0A074MCM4</accession>
<feature type="chain" id="PRO_5001698708" evidence="1">
    <location>
        <begin position="36"/>
        <end position="178"/>
    </location>
</feature>
<dbReference type="InterPro" id="IPR019533">
    <property type="entry name" value="Peptidase_S26"/>
</dbReference>
<evidence type="ECO:0000256" key="1">
    <source>
        <dbReference type="SAM" id="SignalP"/>
    </source>
</evidence>
<name>A0A074MCM4_ERYLO</name>
<dbReference type="eggNOG" id="COG4959">
    <property type="taxonomic scope" value="Bacteria"/>
</dbReference>
<protein>
    <submittedName>
        <fullName evidence="3">Type VI secretion protein</fullName>
    </submittedName>
</protein>
<feature type="signal peptide" evidence="1">
    <location>
        <begin position="1"/>
        <end position="35"/>
    </location>
</feature>
<dbReference type="EMBL" id="JMIW01000003">
    <property type="protein sequence ID" value="KEO90525.1"/>
    <property type="molecule type" value="Genomic_DNA"/>
</dbReference>